<dbReference type="CDD" id="cd00038">
    <property type="entry name" value="CAP_ED"/>
    <property type="match status" value="1"/>
</dbReference>
<feature type="transmembrane region" description="Helical" evidence="11">
    <location>
        <begin position="142"/>
        <end position="162"/>
    </location>
</feature>
<evidence type="ECO:0000313" key="13">
    <source>
        <dbReference type="EMBL" id="KAK4564805.1"/>
    </source>
</evidence>
<dbReference type="SUPFAM" id="SSF81324">
    <property type="entry name" value="Voltage-gated potassium channels"/>
    <property type="match status" value="1"/>
</dbReference>
<feature type="transmembrane region" description="Helical" evidence="11">
    <location>
        <begin position="52"/>
        <end position="74"/>
    </location>
</feature>
<dbReference type="GO" id="GO:0016020">
    <property type="term" value="C:membrane"/>
    <property type="evidence" value="ECO:0007669"/>
    <property type="project" value="UniProtKB-SubCell"/>
</dbReference>
<dbReference type="InterPro" id="IPR018490">
    <property type="entry name" value="cNMP-bd_dom_sf"/>
</dbReference>
<protein>
    <recommendedName>
        <fullName evidence="12">Cyclic nucleotide-binding domain-containing protein</fullName>
    </recommendedName>
</protein>
<evidence type="ECO:0000256" key="2">
    <source>
        <dbReference type="ARBA" id="ARBA00010486"/>
    </source>
</evidence>
<evidence type="ECO:0000256" key="11">
    <source>
        <dbReference type="SAM" id="Phobius"/>
    </source>
</evidence>
<evidence type="ECO:0000256" key="9">
    <source>
        <dbReference type="ARBA" id="ARBA00023303"/>
    </source>
</evidence>
<dbReference type="AlphaFoldDB" id="A0AAN7E7Q5"/>
<dbReference type="Pfam" id="PF00520">
    <property type="entry name" value="Ion_trans"/>
    <property type="match status" value="1"/>
</dbReference>
<dbReference type="SMART" id="SM00100">
    <property type="entry name" value="cNMP"/>
    <property type="match status" value="1"/>
</dbReference>
<keyword evidence="7 11" id="KW-0472">Membrane</keyword>
<dbReference type="SUPFAM" id="SSF51206">
    <property type="entry name" value="cAMP-binding domain-like"/>
    <property type="match status" value="1"/>
</dbReference>
<feature type="transmembrane region" description="Helical" evidence="11">
    <location>
        <begin position="335"/>
        <end position="358"/>
    </location>
</feature>
<dbReference type="PANTHER" id="PTHR45651:SF68">
    <property type="entry name" value="ION TRANSPORT DOMAIN-CONTAINING PROTEIN"/>
    <property type="match status" value="1"/>
</dbReference>
<keyword evidence="9" id="KW-0407">Ion channel</keyword>
<evidence type="ECO:0000313" key="14">
    <source>
        <dbReference type="Proteomes" id="UP001324115"/>
    </source>
</evidence>
<organism evidence="13 14">
    <name type="scientific">Quercus rubra</name>
    <name type="common">Northern red oak</name>
    <name type="synonym">Quercus borealis</name>
    <dbReference type="NCBI Taxonomy" id="3512"/>
    <lineage>
        <taxon>Eukaryota</taxon>
        <taxon>Viridiplantae</taxon>
        <taxon>Streptophyta</taxon>
        <taxon>Embryophyta</taxon>
        <taxon>Tracheophyta</taxon>
        <taxon>Spermatophyta</taxon>
        <taxon>Magnoliopsida</taxon>
        <taxon>eudicotyledons</taxon>
        <taxon>Gunneridae</taxon>
        <taxon>Pentapetalae</taxon>
        <taxon>rosids</taxon>
        <taxon>fabids</taxon>
        <taxon>Fagales</taxon>
        <taxon>Fagaceae</taxon>
        <taxon>Quercus</taxon>
    </lineage>
</organism>
<sequence length="607" mass="70119">MSYLSRRQGNGARNKDIERQPLKEGGGDSSAKIMTTKTIFDPQGKFLRRWNIIFVLSCTIAVSVDPLFCYLPVINIPENCIELDKNLWITTIVLRSVNDIIYLMHIILQFRTGFMDENLLKVGKNVLNTNAMAIARRYLRSYFVLDILVILPIPQVAISSIFSEMSWMSSTRKIVMLNCVVLFQYVPRILQIFRSWKELIRSDEKFEENIWFKAALNFVLYLLAGHVLGAFWYFFSFQRMMGCWQVSCESHIECVQTSFSCDNSRGNFSFSNDCDVNTPDAQFDFGIYLEALQSGVVESRLVLGKLFYGFWWGVQNLSLLGQNLKTSPYLWDNFFSVYISITRLFLFFYFLGNLQLVISRSEELRMKMKSEKRKKQKEKIELWSSKHNLPSDLRGLIMDNMIQKFKEDEDVYLENLLPNLPEELQNNVKQHICLKLLENVEVLQGMDEQMLLKMCYTLTPVFYQEHSYVIREGDPIDAIFFITNGIAWTYTTGNNGRGTLPTHAERLVEGQFFGVELLEWLRKSTSTSRNNLSKLPISSKTLKTHTKVEAFALMADDLTKIWSYMLSRDSEPSQLEAASIIQQAWRAHRSKMGDNIGASGQLQSSSA</sequence>
<dbReference type="Gene3D" id="2.60.120.10">
    <property type="entry name" value="Jelly Rolls"/>
    <property type="match status" value="1"/>
</dbReference>
<name>A0AAN7E7Q5_QUERU</name>
<dbReference type="InterPro" id="IPR014710">
    <property type="entry name" value="RmlC-like_jellyroll"/>
</dbReference>
<accession>A0AAN7E7Q5</accession>
<evidence type="ECO:0000256" key="4">
    <source>
        <dbReference type="ARBA" id="ARBA00022692"/>
    </source>
</evidence>
<evidence type="ECO:0000259" key="12">
    <source>
        <dbReference type="PROSITE" id="PS50042"/>
    </source>
</evidence>
<dbReference type="PANTHER" id="PTHR45651">
    <property type="entry name" value="CYCLIC NUCLEOTIDE-GATED ION CHANNEL 15-RELATED-RELATED"/>
    <property type="match status" value="1"/>
</dbReference>
<comment type="similarity">
    <text evidence="2">Belongs to the cyclic nucleotide-gated cation channel (TC 1.A.1.5) family.</text>
</comment>
<dbReference type="GO" id="GO:0005216">
    <property type="term" value="F:monoatomic ion channel activity"/>
    <property type="evidence" value="ECO:0007669"/>
    <property type="project" value="InterPro"/>
</dbReference>
<dbReference type="Proteomes" id="UP001324115">
    <property type="component" value="Unassembled WGS sequence"/>
</dbReference>
<evidence type="ECO:0000256" key="6">
    <source>
        <dbReference type="ARBA" id="ARBA00023065"/>
    </source>
</evidence>
<comment type="subcellular location">
    <subcellularLocation>
        <location evidence="1">Membrane</location>
        <topology evidence="1">Multi-pass membrane protein</topology>
    </subcellularLocation>
</comment>
<evidence type="ECO:0000256" key="7">
    <source>
        <dbReference type="ARBA" id="ARBA00023136"/>
    </source>
</evidence>
<gene>
    <name evidence="13" type="ORF">RGQ29_006748</name>
</gene>
<keyword evidence="14" id="KW-1185">Reference proteome</keyword>
<keyword evidence="6" id="KW-0406">Ion transport</keyword>
<comment type="caution">
    <text evidence="13">The sequence shown here is derived from an EMBL/GenBank/DDBJ whole genome shotgun (WGS) entry which is preliminary data.</text>
</comment>
<keyword evidence="8" id="KW-1071">Ligand-gated ion channel</keyword>
<feature type="transmembrane region" description="Helical" evidence="11">
    <location>
        <begin position="214"/>
        <end position="235"/>
    </location>
</feature>
<reference evidence="13 14" key="1">
    <citation type="journal article" date="2023" name="G3 (Bethesda)">
        <title>A haplotype-resolved chromosome-scale genome for Quercus rubra L. provides insights into the genetics of adaptive traits for red oak species.</title>
        <authorList>
            <person name="Kapoor B."/>
            <person name="Jenkins J."/>
            <person name="Schmutz J."/>
            <person name="Zhebentyayeva T."/>
            <person name="Kuelheim C."/>
            <person name="Coggeshall M."/>
            <person name="Heim C."/>
            <person name="Lasky J.R."/>
            <person name="Leites L."/>
            <person name="Islam-Faridi N."/>
            <person name="Romero-Severson J."/>
            <person name="DeLeo V.L."/>
            <person name="Lucas S.M."/>
            <person name="Lazic D."/>
            <person name="Gailing O."/>
            <person name="Carlson J."/>
            <person name="Staton M."/>
        </authorList>
    </citation>
    <scope>NUCLEOTIDE SEQUENCE [LARGE SCALE GENOMIC DNA]</scope>
    <source>
        <strain evidence="13">Pseudo-F2</strain>
    </source>
</reference>
<keyword evidence="3" id="KW-0813">Transport</keyword>
<feature type="transmembrane region" description="Helical" evidence="11">
    <location>
        <begin position="86"/>
        <end position="108"/>
    </location>
</feature>
<evidence type="ECO:0000256" key="10">
    <source>
        <dbReference type="SAM" id="MobiDB-lite"/>
    </source>
</evidence>
<dbReference type="EMBL" id="JAXUIC010000011">
    <property type="protein sequence ID" value="KAK4564805.1"/>
    <property type="molecule type" value="Genomic_DNA"/>
</dbReference>
<proteinExistence type="inferred from homology"/>
<dbReference type="PROSITE" id="PS50042">
    <property type="entry name" value="CNMP_BINDING_3"/>
    <property type="match status" value="1"/>
</dbReference>
<evidence type="ECO:0000256" key="3">
    <source>
        <dbReference type="ARBA" id="ARBA00022448"/>
    </source>
</evidence>
<dbReference type="InterPro" id="IPR000595">
    <property type="entry name" value="cNMP-bd_dom"/>
</dbReference>
<evidence type="ECO:0000256" key="8">
    <source>
        <dbReference type="ARBA" id="ARBA00023286"/>
    </source>
</evidence>
<feature type="region of interest" description="Disordered" evidence="10">
    <location>
        <begin position="1"/>
        <end position="30"/>
    </location>
</feature>
<feature type="domain" description="Cyclic nucleotide-binding" evidence="12">
    <location>
        <begin position="442"/>
        <end position="514"/>
    </location>
</feature>
<keyword evidence="4 11" id="KW-0812">Transmembrane</keyword>
<evidence type="ECO:0000256" key="1">
    <source>
        <dbReference type="ARBA" id="ARBA00004141"/>
    </source>
</evidence>
<keyword evidence="5 11" id="KW-1133">Transmembrane helix</keyword>
<dbReference type="InterPro" id="IPR005821">
    <property type="entry name" value="Ion_trans_dom"/>
</dbReference>
<evidence type="ECO:0000256" key="5">
    <source>
        <dbReference type="ARBA" id="ARBA00022989"/>
    </source>
</evidence>
<feature type="compositionally biased region" description="Basic and acidic residues" evidence="10">
    <location>
        <begin position="13"/>
        <end position="26"/>
    </location>
</feature>